<dbReference type="Gene3D" id="6.10.250.3440">
    <property type="match status" value="1"/>
</dbReference>
<keyword evidence="4" id="KW-0689">Ribosomal protein</keyword>
<evidence type="ECO:0000313" key="10">
    <source>
        <dbReference type="Proteomes" id="UP001392437"/>
    </source>
</evidence>
<dbReference type="PANTHER" id="PTHR39150:SF1">
    <property type="entry name" value="LARGE RIBOSOMAL SUBUNIT PROTEIN ML40"/>
    <property type="match status" value="1"/>
</dbReference>
<evidence type="ECO:0000256" key="6">
    <source>
        <dbReference type="ARBA" id="ARBA00023274"/>
    </source>
</evidence>
<dbReference type="AlphaFoldDB" id="A0AAW0R1V3"/>
<name>A0AAW0R1V3_9PEZI</name>
<feature type="compositionally biased region" description="Low complexity" evidence="8">
    <location>
        <begin position="49"/>
        <end position="66"/>
    </location>
</feature>
<evidence type="ECO:0000256" key="3">
    <source>
        <dbReference type="ARBA" id="ARBA00022946"/>
    </source>
</evidence>
<evidence type="ECO:0000256" key="1">
    <source>
        <dbReference type="ARBA" id="ARBA00004173"/>
    </source>
</evidence>
<comment type="similarity">
    <text evidence="2">Belongs to the mitochondrion-specific ribosomal protein mL40 family.</text>
</comment>
<evidence type="ECO:0000313" key="9">
    <source>
        <dbReference type="EMBL" id="KAK8121206.1"/>
    </source>
</evidence>
<reference evidence="9 10" key="1">
    <citation type="submission" date="2023-01" db="EMBL/GenBank/DDBJ databases">
        <title>Analysis of 21 Apiospora genomes using comparative genomics revels a genus with tremendous synthesis potential of carbohydrate active enzymes and secondary metabolites.</title>
        <authorList>
            <person name="Sorensen T."/>
        </authorList>
    </citation>
    <scope>NUCLEOTIDE SEQUENCE [LARGE SCALE GENOMIC DNA]</scope>
    <source>
        <strain evidence="9 10">CBS 117206</strain>
    </source>
</reference>
<dbReference type="GO" id="GO:0005739">
    <property type="term" value="C:mitochondrion"/>
    <property type="evidence" value="ECO:0007669"/>
    <property type="project" value="UniProtKB-SubCell"/>
</dbReference>
<keyword evidence="5" id="KW-0496">Mitochondrion</keyword>
<dbReference type="InterPro" id="IPR042831">
    <property type="entry name" value="Ribosomal_mL40_fung"/>
</dbReference>
<evidence type="ECO:0000256" key="4">
    <source>
        <dbReference type="ARBA" id="ARBA00022980"/>
    </source>
</evidence>
<proteinExistence type="inferred from homology"/>
<keyword evidence="10" id="KW-1185">Reference proteome</keyword>
<dbReference type="Pfam" id="PF09812">
    <property type="entry name" value="MRP-L28"/>
    <property type="match status" value="1"/>
</dbReference>
<comment type="caution">
    <text evidence="9">The sequence shown here is derived from an EMBL/GenBank/DDBJ whole genome shotgun (WGS) entry which is preliminary data.</text>
</comment>
<dbReference type="Proteomes" id="UP001392437">
    <property type="component" value="Unassembled WGS sequence"/>
</dbReference>
<dbReference type="EMBL" id="JAQQWP010000004">
    <property type="protein sequence ID" value="KAK8121206.1"/>
    <property type="molecule type" value="Genomic_DNA"/>
</dbReference>
<dbReference type="InterPro" id="IPR019192">
    <property type="entry name" value="Ribosomal_mL40"/>
</dbReference>
<accession>A0AAW0R1V3</accession>
<dbReference type="GO" id="GO:0003735">
    <property type="term" value="F:structural constituent of ribosome"/>
    <property type="evidence" value="ECO:0007669"/>
    <property type="project" value="InterPro"/>
</dbReference>
<protein>
    <recommendedName>
        <fullName evidence="7">Large ribosomal subunit protein mL40</fullName>
    </recommendedName>
</protein>
<feature type="compositionally biased region" description="Polar residues" evidence="8">
    <location>
        <begin position="25"/>
        <end position="48"/>
    </location>
</feature>
<gene>
    <name evidence="9" type="ORF">PG999_005326</name>
</gene>
<dbReference type="GO" id="GO:1990904">
    <property type="term" value="C:ribonucleoprotein complex"/>
    <property type="evidence" value="ECO:0007669"/>
    <property type="project" value="UniProtKB-KW"/>
</dbReference>
<dbReference type="GO" id="GO:0005840">
    <property type="term" value="C:ribosome"/>
    <property type="evidence" value="ECO:0007669"/>
    <property type="project" value="UniProtKB-KW"/>
</dbReference>
<evidence type="ECO:0000256" key="7">
    <source>
        <dbReference type="ARBA" id="ARBA00035192"/>
    </source>
</evidence>
<keyword evidence="6" id="KW-0687">Ribonucleoprotein</keyword>
<dbReference type="GO" id="GO:0032543">
    <property type="term" value="P:mitochondrial translation"/>
    <property type="evidence" value="ECO:0007669"/>
    <property type="project" value="InterPro"/>
</dbReference>
<feature type="region of interest" description="Disordered" evidence="8">
    <location>
        <begin position="25"/>
        <end position="97"/>
    </location>
</feature>
<dbReference type="PANTHER" id="PTHR39150">
    <property type="entry name" value="54S RIBOSOMAL PROTEIN L28, MITOCHONDRIAL"/>
    <property type="match status" value="1"/>
</dbReference>
<evidence type="ECO:0000256" key="5">
    <source>
        <dbReference type="ARBA" id="ARBA00023128"/>
    </source>
</evidence>
<comment type="subcellular location">
    <subcellularLocation>
        <location evidence="1">Mitochondrion</location>
    </subcellularLocation>
</comment>
<evidence type="ECO:0000256" key="8">
    <source>
        <dbReference type="SAM" id="MobiDB-lite"/>
    </source>
</evidence>
<sequence>MAASVRGLFSRLSLTTPTIACQRVSSNASPVSSTIRSPTAAALTQQTRPFSSTSPAFAKAAKTAKGSGKKKKKKGKGDEPDPRIQNLKVSNPRKVPAPLRFGRNRALRHWTIHRAWLLWQRKERERQEKELARLYKSMHSACEELRQTSGPGLEEEGYLYRVAMEKKGVFKHNNFPMEYARPQVETPAREAWNHGWTRE</sequence>
<keyword evidence="3" id="KW-0809">Transit peptide</keyword>
<evidence type="ECO:0000256" key="2">
    <source>
        <dbReference type="ARBA" id="ARBA00009360"/>
    </source>
</evidence>
<organism evidence="9 10">
    <name type="scientific">Apiospora kogelbergensis</name>
    <dbReference type="NCBI Taxonomy" id="1337665"/>
    <lineage>
        <taxon>Eukaryota</taxon>
        <taxon>Fungi</taxon>
        <taxon>Dikarya</taxon>
        <taxon>Ascomycota</taxon>
        <taxon>Pezizomycotina</taxon>
        <taxon>Sordariomycetes</taxon>
        <taxon>Xylariomycetidae</taxon>
        <taxon>Amphisphaeriales</taxon>
        <taxon>Apiosporaceae</taxon>
        <taxon>Apiospora</taxon>
    </lineage>
</organism>